<comment type="catalytic activity">
    <reaction evidence="1">
        <text>S-ubiquitinyl-[E2 ubiquitin-conjugating enzyme]-L-cysteine + [acceptor protein]-L-lysine = [E2 ubiquitin-conjugating enzyme]-L-cysteine + N(6)-ubiquitinyl-[acceptor protein]-L-lysine.</text>
        <dbReference type="EC" id="2.3.2.27"/>
    </reaction>
</comment>
<comment type="pathway">
    <text evidence="1">Protein modification; protein ubiquitination.</text>
</comment>
<evidence type="ECO:0000259" key="2">
    <source>
        <dbReference type="SMART" id="SM00504"/>
    </source>
</evidence>
<dbReference type="PANTHER" id="PTHR43995:SF1">
    <property type="entry name" value="PRE-MRNA-PROCESSING FACTOR 19"/>
    <property type="match status" value="1"/>
</dbReference>
<dbReference type="EMBL" id="GEMB01006501">
    <property type="protein sequence ID" value="JAR96842.1"/>
    <property type="molecule type" value="Transcribed_RNA"/>
</dbReference>
<dbReference type="InterPro" id="IPR038959">
    <property type="entry name" value="Prp19"/>
</dbReference>
<dbReference type="EC" id="2.3.2.27" evidence="1"/>
<evidence type="ECO:0000313" key="3">
    <source>
        <dbReference type="EMBL" id="JAR96842.1"/>
    </source>
</evidence>
<dbReference type="GO" id="GO:0000974">
    <property type="term" value="C:Prp19 complex"/>
    <property type="evidence" value="ECO:0007669"/>
    <property type="project" value="UniProtKB-UniRule"/>
</dbReference>
<evidence type="ECO:0000256" key="1">
    <source>
        <dbReference type="RuleBase" id="RU367101"/>
    </source>
</evidence>
<dbReference type="UniPathway" id="UPA00143"/>
<keyword evidence="1" id="KW-0747">Spliceosome</keyword>
<comment type="subunit">
    <text evidence="1">Homotetramer.</text>
</comment>
<dbReference type="GO" id="GO:0000398">
    <property type="term" value="P:mRNA splicing, via spliceosome"/>
    <property type="evidence" value="ECO:0007669"/>
    <property type="project" value="InterPro"/>
</dbReference>
<reference evidence="3" key="2">
    <citation type="journal article" date="2017" name="J. Med. Entomol.">
        <title>Transcriptome Analysis of the Triatoma infestans (Hemiptera: Reduviidae) Integument.</title>
        <authorList>
            <person name="Calderon-Fernandez G.M."/>
            <person name="Moriconi D.E."/>
            <person name="Dulbecco A.B."/>
            <person name="Juarez M.P."/>
        </authorList>
    </citation>
    <scope>NUCLEOTIDE SEQUENCE</scope>
    <source>
        <strain evidence="3">Int1</strain>
        <tissue evidence="3">Integument</tissue>
    </source>
</reference>
<dbReference type="PANTHER" id="PTHR43995">
    <property type="entry name" value="PRE-MRNA-PROCESSING FACTOR 19"/>
    <property type="match status" value="1"/>
</dbReference>
<keyword evidence="1" id="KW-0227">DNA damage</keyword>
<keyword evidence="1" id="KW-0234">DNA repair</keyword>
<dbReference type="SMART" id="SM00504">
    <property type="entry name" value="Ubox"/>
    <property type="match status" value="1"/>
</dbReference>
<dbReference type="GO" id="GO:0006281">
    <property type="term" value="P:DNA repair"/>
    <property type="evidence" value="ECO:0007669"/>
    <property type="project" value="UniProtKB-KW"/>
</dbReference>
<comment type="similarity">
    <text evidence="1">Belongs to the WD repeat PRP19 family.</text>
</comment>
<keyword evidence="1" id="KW-0833">Ubl conjugation pathway</keyword>
<keyword evidence="1" id="KW-0508">mRNA splicing</keyword>
<organism evidence="3">
    <name type="scientific">Triatoma infestans</name>
    <name type="common">Assassin bug</name>
    <dbReference type="NCBI Taxonomy" id="30076"/>
    <lineage>
        <taxon>Eukaryota</taxon>
        <taxon>Metazoa</taxon>
        <taxon>Ecdysozoa</taxon>
        <taxon>Arthropoda</taxon>
        <taxon>Hexapoda</taxon>
        <taxon>Insecta</taxon>
        <taxon>Pterygota</taxon>
        <taxon>Neoptera</taxon>
        <taxon>Paraneoptera</taxon>
        <taxon>Hemiptera</taxon>
        <taxon>Heteroptera</taxon>
        <taxon>Panheteroptera</taxon>
        <taxon>Cimicomorpha</taxon>
        <taxon>Reduviidae</taxon>
        <taxon>Triatominae</taxon>
        <taxon>Triatoma</taxon>
    </lineage>
</organism>
<dbReference type="GO" id="GO:0005737">
    <property type="term" value="C:cytoplasm"/>
    <property type="evidence" value="ECO:0007669"/>
    <property type="project" value="TreeGrafter"/>
</dbReference>
<keyword evidence="1" id="KW-0539">Nucleus</keyword>
<accession>A0A170VPV1</accession>
<dbReference type="GO" id="GO:0061630">
    <property type="term" value="F:ubiquitin protein ligase activity"/>
    <property type="evidence" value="ECO:0007669"/>
    <property type="project" value="UniProtKB-UniRule"/>
</dbReference>
<dbReference type="GO" id="GO:0070534">
    <property type="term" value="P:protein K63-linked ubiquitination"/>
    <property type="evidence" value="ECO:0007669"/>
    <property type="project" value="UniProtKB-UniRule"/>
</dbReference>
<sequence>MKYQNIPWYHQCPGQFFERRLIEKYITENGSDPINGKELTLEMLIDIKTTPVVKPKPPSATSIPAILKTTSR</sequence>
<dbReference type="Gene3D" id="3.30.40.10">
    <property type="entry name" value="Zinc/RING finger domain, C3HC4 (zinc finger)"/>
    <property type="match status" value="1"/>
</dbReference>
<feature type="domain" description="U-box" evidence="2">
    <location>
        <begin position="9"/>
        <end position="60"/>
    </location>
</feature>
<dbReference type="SUPFAM" id="SSF57850">
    <property type="entry name" value="RING/U-box"/>
    <property type="match status" value="1"/>
</dbReference>
<protein>
    <recommendedName>
        <fullName evidence="1">Pre-mRNA-processing factor 19</fullName>
        <ecNumber evidence="1">2.3.2.27</ecNumber>
    </recommendedName>
</protein>
<dbReference type="InterPro" id="IPR003613">
    <property type="entry name" value="Ubox_domain"/>
</dbReference>
<dbReference type="AlphaFoldDB" id="A0A170VPV1"/>
<proteinExistence type="inferred from homology"/>
<keyword evidence="1" id="KW-0808">Transferase</keyword>
<reference evidence="3" key="1">
    <citation type="submission" date="2016-04" db="EMBL/GenBank/DDBJ databases">
        <authorList>
            <person name="Calderon-Fernandez G.M.Sr."/>
        </authorList>
    </citation>
    <scope>NUCLEOTIDE SEQUENCE</scope>
    <source>
        <strain evidence="3">Int1</strain>
        <tissue evidence="3">Integument</tissue>
    </source>
</reference>
<dbReference type="InterPro" id="IPR013083">
    <property type="entry name" value="Znf_RING/FYVE/PHD"/>
</dbReference>
<name>A0A170VPV1_TRIIF</name>
<comment type="function">
    <text evidence="1">Ubiquitin-protein ligase which is mainly involved pre-mRNA splicing and DNA repair. Required for pre-mRNA splicing as component of the spliceosome.</text>
</comment>
<comment type="subcellular location">
    <subcellularLocation>
        <location evidence="1">Nucleus</location>
    </subcellularLocation>
</comment>
<dbReference type="GO" id="GO:0071006">
    <property type="term" value="C:U2-type catalytic step 1 spliceosome"/>
    <property type="evidence" value="ECO:0007669"/>
    <property type="project" value="TreeGrafter"/>
</dbReference>
<keyword evidence="1" id="KW-0507">mRNA processing</keyword>